<evidence type="ECO:0000256" key="1">
    <source>
        <dbReference type="ARBA" id="ARBA00004123"/>
    </source>
</evidence>
<keyword evidence="15" id="KW-1185">Reference proteome</keyword>
<evidence type="ECO:0000256" key="6">
    <source>
        <dbReference type="ARBA" id="ARBA00022833"/>
    </source>
</evidence>
<evidence type="ECO:0000256" key="2">
    <source>
        <dbReference type="ARBA" id="ARBA00010210"/>
    </source>
</evidence>
<keyword evidence="5" id="KW-0863">Zinc-finger</keyword>
<keyword evidence="12" id="KW-0175">Coiled coil</keyword>
<keyword evidence="3" id="KW-0341">Growth regulation</keyword>
<dbReference type="AlphaFoldDB" id="A0A0P1KXG9"/>
<evidence type="ECO:0000256" key="12">
    <source>
        <dbReference type="SAM" id="Coils"/>
    </source>
</evidence>
<dbReference type="InterPro" id="IPR013083">
    <property type="entry name" value="Znf_RING/FYVE/PHD"/>
</dbReference>
<gene>
    <name evidence="14" type="ORF">LAQU0_S20e00276g</name>
</gene>
<dbReference type="PANTHER" id="PTHR10333:SF103">
    <property type="entry name" value="INHIBITOR OF GROWTH PROTEIN 3"/>
    <property type="match status" value="1"/>
</dbReference>
<evidence type="ECO:0000256" key="4">
    <source>
        <dbReference type="ARBA" id="ARBA00022723"/>
    </source>
</evidence>
<evidence type="ECO:0000256" key="8">
    <source>
        <dbReference type="ARBA" id="ARBA00023163"/>
    </source>
</evidence>
<feature type="coiled-coil region" evidence="12">
    <location>
        <begin position="42"/>
        <end position="76"/>
    </location>
</feature>
<dbReference type="GO" id="GO:0008270">
    <property type="term" value="F:zinc ion binding"/>
    <property type="evidence" value="ECO:0007669"/>
    <property type="project" value="UniProtKB-KW"/>
</dbReference>
<dbReference type="SUPFAM" id="SSF57903">
    <property type="entry name" value="FYVE/PHD zinc finger"/>
    <property type="match status" value="1"/>
</dbReference>
<feature type="site" description="Histone H3K4me3 binding" evidence="10">
    <location>
        <position position="155"/>
    </location>
</feature>
<evidence type="ECO:0000259" key="13">
    <source>
        <dbReference type="SMART" id="SM00249"/>
    </source>
</evidence>
<organism evidence="14 15">
    <name type="scientific">Lachancea quebecensis</name>
    <dbReference type="NCBI Taxonomy" id="1654605"/>
    <lineage>
        <taxon>Eukaryota</taxon>
        <taxon>Fungi</taxon>
        <taxon>Dikarya</taxon>
        <taxon>Ascomycota</taxon>
        <taxon>Saccharomycotina</taxon>
        <taxon>Saccharomycetes</taxon>
        <taxon>Saccharomycetales</taxon>
        <taxon>Saccharomycetaceae</taxon>
        <taxon>Lachancea</taxon>
    </lineage>
</organism>
<feature type="site" description="Histone H3K4me3 binding" evidence="10">
    <location>
        <position position="132"/>
    </location>
</feature>
<dbReference type="GO" id="GO:0000785">
    <property type="term" value="C:chromatin"/>
    <property type="evidence" value="ECO:0007669"/>
    <property type="project" value="UniProtKB-ARBA"/>
</dbReference>
<dbReference type="OrthoDB" id="5411773at2759"/>
<keyword evidence="4 11" id="KW-0479">Metal-binding</keyword>
<dbReference type="Gene3D" id="3.30.40.10">
    <property type="entry name" value="Zinc/RING finger domain, C3HC4 (zinc finger)"/>
    <property type="match status" value="1"/>
</dbReference>
<dbReference type="Proteomes" id="UP000236544">
    <property type="component" value="Unassembled WGS sequence"/>
</dbReference>
<dbReference type="InterPro" id="IPR028651">
    <property type="entry name" value="ING_fam"/>
</dbReference>
<dbReference type="GO" id="GO:0005634">
    <property type="term" value="C:nucleus"/>
    <property type="evidence" value="ECO:0007669"/>
    <property type="project" value="UniProtKB-SubCell"/>
</dbReference>
<feature type="binding site" evidence="11">
    <location>
        <position position="133"/>
    </location>
    <ligand>
        <name>Zn(2+)</name>
        <dbReference type="ChEBI" id="CHEBI:29105"/>
        <label>1</label>
    </ligand>
</feature>
<feature type="site" description="Histone H3K4me3 binding" evidence="10">
    <location>
        <position position="147"/>
    </location>
</feature>
<keyword evidence="6 11" id="KW-0862">Zinc</keyword>
<feature type="site" description="Histone H3K4me3 binding" evidence="10">
    <location>
        <position position="143"/>
    </location>
</feature>
<feature type="binding site" evidence="11">
    <location>
        <position position="135"/>
    </location>
    <ligand>
        <name>Zn(2+)</name>
        <dbReference type="ChEBI" id="CHEBI:29105"/>
        <label>1</label>
    </ligand>
</feature>
<comment type="similarity">
    <text evidence="2">Belongs to the ING family.</text>
</comment>
<keyword evidence="7" id="KW-0805">Transcription regulation</keyword>
<feature type="domain" description="Zinc finger PHD-type" evidence="13">
    <location>
        <begin position="132"/>
        <end position="180"/>
    </location>
</feature>
<dbReference type="InterPro" id="IPR019786">
    <property type="entry name" value="Zinc_finger_PHD-type_CS"/>
</dbReference>
<evidence type="ECO:0000313" key="14">
    <source>
        <dbReference type="EMBL" id="CUS24805.1"/>
    </source>
</evidence>
<evidence type="ECO:0000256" key="10">
    <source>
        <dbReference type="PIRSR" id="PIRSR628651-50"/>
    </source>
</evidence>
<keyword evidence="8" id="KW-0804">Transcription</keyword>
<evidence type="ECO:0000256" key="5">
    <source>
        <dbReference type="ARBA" id="ARBA00022771"/>
    </source>
</evidence>
<keyword evidence="9" id="KW-0539">Nucleus</keyword>
<comment type="subcellular location">
    <subcellularLocation>
        <location evidence="1">Nucleus</location>
    </subcellularLocation>
</comment>
<feature type="binding site" evidence="11">
    <location>
        <position position="157"/>
    </location>
    <ligand>
        <name>Zn(2+)</name>
        <dbReference type="ChEBI" id="CHEBI:29105"/>
        <label>1</label>
    </ligand>
</feature>
<reference evidence="15" key="1">
    <citation type="submission" date="2015-10" db="EMBL/GenBank/DDBJ databases">
        <authorList>
            <person name="Devillers H."/>
        </authorList>
    </citation>
    <scope>NUCLEOTIDE SEQUENCE [LARGE SCALE GENOMIC DNA]</scope>
</reference>
<feature type="binding site" evidence="11">
    <location>
        <position position="179"/>
    </location>
    <ligand>
        <name>Zn(2+)</name>
        <dbReference type="ChEBI" id="CHEBI:29105"/>
        <label>2</label>
    </ligand>
</feature>
<feature type="binding site" evidence="11">
    <location>
        <position position="146"/>
    </location>
    <ligand>
        <name>Zn(2+)</name>
        <dbReference type="ChEBI" id="CHEBI:29105"/>
        <label>2</label>
    </ligand>
</feature>
<dbReference type="InterPro" id="IPR011011">
    <property type="entry name" value="Znf_FYVE_PHD"/>
</dbReference>
<feature type="binding site" evidence="11">
    <location>
        <position position="160"/>
    </location>
    <ligand>
        <name>Zn(2+)</name>
        <dbReference type="ChEBI" id="CHEBI:29105"/>
        <label>1</label>
    </ligand>
</feature>
<dbReference type="PROSITE" id="PS01359">
    <property type="entry name" value="ZF_PHD_1"/>
    <property type="match status" value="1"/>
</dbReference>
<proteinExistence type="inferred from homology"/>
<dbReference type="SMART" id="SM00249">
    <property type="entry name" value="PHD"/>
    <property type="match status" value="1"/>
</dbReference>
<evidence type="ECO:0000256" key="3">
    <source>
        <dbReference type="ARBA" id="ARBA00022604"/>
    </source>
</evidence>
<dbReference type="InterPro" id="IPR001965">
    <property type="entry name" value="Znf_PHD"/>
</dbReference>
<sequence length="187" mass="21912">MDTDVRYTFLDTLDHLPSELIRGLWTLQGLELRADQQRNFVDQEAVKEAQHLERLLRQHRERLEFQKQEMREMAAVRARYEAYECTEESRAKPNRPLRDGVAAAAATAEPKPPTPLKIKINLRPSQPEEPRYCVCHDVSYGAMIACDNKRCPTEWFHYGCVGLLHAPKPDRKWYCCDKCRRQATKKR</sequence>
<evidence type="ECO:0000256" key="7">
    <source>
        <dbReference type="ARBA" id="ARBA00023015"/>
    </source>
</evidence>
<accession>A0A0P1KXG9</accession>
<feature type="binding site" evidence="11">
    <location>
        <position position="151"/>
    </location>
    <ligand>
        <name>Zn(2+)</name>
        <dbReference type="ChEBI" id="CHEBI:29105"/>
        <label>2</label>
    </ligand>
</feature>
<feature type="binding site" evidence="11">
    <location>
        <position position="175"/>
    </location>
    <ligand>
        <name>Zn(2+)</name>
        <dbReference type="ChEBI" id="CHEBI:29105"/>
        <label>2</label>
    </ligand>
</feature>
<evidence type="ECO:0000256" key="9">
    <source>
        <dbReference type="ARBA" id="ARBA00023242"/>
    </source>
</evidence>
<evidence type="ECO:0000313" key="15">
    <source>
        <dbReference type="Proteomes" id="UP000236544"/>
    </source>
</evidence>
<evidence type="ECO:0000256" key="11">
    <source>
        <dbReference type="PIRSR" id="PIRSR628651-51"/>
    </source>
</evidence>
<dbReference type="CDD" id="cd15505">
    <property type="entry name" value="PHD_ING"/>
    <property type="match status" value="1"/>
</dbReference>
<name>A0A0P1KXG9_9SACH</name>
<protein>
    <submittedName>
        <fullName evidence="14">LAQU0S20e00276g1_1</fullName>
    </submittedName>
</protein>
<dbReference type="PANTHER" id="PTHR10333">
    <property type="entry name" value="INHIBITOR OF GROWTH PROTEIN"/>
    <property type="match status" value="1"/>
</dbReference>
<dbReference type="EMBL" id="LN890575">
    <property type="protein sequence ID" value="CUS24805.1"/>
    <property type="molecule type" value="Genomic_DNA"/>
</dbReference>